<evidence type="ECO:0008006" key="2">
    <source>
        <dbReference type="Google" id="ProtNLM"/>
    </source>
</evidence>
<accession>A0A0F8Z0V1</accession>
<organism evidence="1">
    <name type="scientific">marine sediment metagenome</name>
    <dbReference type="NCBI Taxonomy" id="412755"/>
    <lineage>
        <taxon>unclassified sequences</taxon>
        <taxon>metagenomes</taxon>
        <taxon>ecological metagenomes</taxon>
    </lineage>
</organism>
<evidence type="ECO:0000313" key="1">
    <source>
        <dbReference type="EMBL" id="KKK87283.1"/>
    </source>
</evidence>
<sequence>MAKQVKWNDKKLTQQIEAAAGDNILKAVLIIERDAKKMVAVDTGRLRSSITHEIIRYKRDVIGKVGTNVNYAIAQEYGTSRMSAHPYLRPALAKNLTRIRQLFGRKR</sequence>
<name>A0A0F8Z0V1_9ZZZZ</name>
<dbReference type="NCBIfam" id="TIGR01725">
    <property type="entry name" value="phge_HK97_gp10"/>
    <property type="match status" value="1"/>
</dbReference>
<gene>
    <name evidence="1" type="ORF">LCGC14_2754790</name>
</gene>
<dbReference type="Pfam" id="PF04883">
    <property type="entry name" value="HK97-gp10_like"/>
    <property type="match status" value="1"/>
</dbReference>
<reference evidence="1" key="1">
    <citation type="journal article" date="2015" name="Nature">
        <title>Complex archaea that bridge the gap between prokaryotes and eukaryotes.</title>
        <authorList>
            <person name="Spang A."/>
            <person name="Saw J.H."/>
            <person name="Jorgensen S.L."/>
            <person name="Zaremba-Niedzwiedzka K."/>
            <person name="Martijn J."/>
            <person name="Lind A.E."/>
            <person name="van Eijk R."/>
            <person name="Schleper C."/>
            <person name="Guy L."/>
            <person name="Ettema T.J."/>
        </authorList>
    </citation>
    <scope>NUCLEOTIDE SEQUENCE</scope>
</reference>
<dbReference type="EMBL" id="LAZR01050472">
    <property type="protein sequence ID" value="KKK87283.1"/>
    <property type="molecule type" value="Genomic_DNA"/>
</dbReference>
<comment type="caution">
    <text evidence="1">The sequence shown here is derived from an EMBL/GenBank/DDBJ whole genome shotgun (WGS) entry which is preliminary data.</text>
</comment>
<protein>
    <recommendedName>
        <fullName evidence="2">HK97 gp10 family phage protein</fullName>
    </recommendedName>
</protein>
<dbReference type="AlphaFoldDB" id="A0A0F8Z0V1"/>
<dbReference type="InterPro" id="IPR010064">
    <property type="entry name" value="HK97-gp10_tail"/>
</dbReference>
<proteinExistence type="predicted"/>